<feature type="transmembrane region" description="Helical" evidence="1">
    <location>
        <begin position="12"/>
        <end position="38"/>
    </location>
</feature>
<accession>A0A8J6NC80</accession>
<reference evidence="2 3" key="1">
    <citation type="submission" date="2020-08" db="EMBL/GenBank/DDBJ databases">
        <title>Bridging the membrane lipid divide: bacteria of the FCB group superphylum have the potential to synthesize archaeal ether lipids.</title>
        <authorList>
            <person name="Villanueva L."/>
            <person name="Von Meijenfeldt F.A.B."/>
            <person name="Westbye A.B."/>
            <person name="Yadav S."/>
            <person name="Hopmans E.C."/>
            <person name="Dutilh B.E."/>
            <person name="Sinninghe Damste J.S."/>
        </authorList>
    </citation>
    <scope>NUCLEOTIDE SEQUENCE [LARGE SCALE GENOMIC DNA]</scope>
    <source>
        <strain evidence="2">NIOZ-UU81</strain>
    </source>
</reference>
<evidence type="ECO:0000313" key="2">
    <source>
        <dbReference type="EMBL" id="MBC8208925.1"/>
    </source>
</evidence>
<evidence type="ECO:0000256" key="1">
    <source>
        <dbReference type="SAM" id="Phobius"/>
    </source>
</evidence>
<gene>
    <name evidence="2" type="ORF">H8E79_07145</name>
</gene>
<feature type="transmembrane region" description="Helical" evidence="1">
    <location>
        <begin position="86"/>
        <end position="105"/>
    </location>
</feature>
<dbReference type="EMBL" id="JACNLK010000061">
    <property type="protein sequence ID" value="MBC8208925.1"/>
    <property type="molecule type" value="Genomic_DNA"/>
</dbReference>
<feature type="transmembrane region" description="Helical" evidence="1">
    <location>
        <begin position="111"/>
        <end position="139"/>
    </location>
</feature>
<proteinExistence type="predicted"/>
<protein>
    <submittedName>
        <fullName evidence="2">ATP synthase subunit I</fullName>
    </submittedName>
</protein>
<dbReference type="Proteomes" id="UP000599024">
    <property type="component" value="Unassembled WGS sequence"/>
</dbReference>
<comment type="caution">
    <text evidence="2">The sequence shown here is derived from an EMBL/GenBank/DDBJ whole genome shotgun (WGS) entry which is preliminary data.</text>
</comment>
<sequence>MSWIGLAILTGGSWYIMSSFDFAWSVAAGGILANLSFLSTQRDVMDFMNSLDLPRPEDVAEGQGENETMTETTAMKQAKKIGKSKYIIKFWLRLALIGLVLLLLIKSGRANVFGLLLGLSTVVFTIILTTVSAAGRYFISGR</sequence>
<organism evidence="2 3">
    <name type="scientific">Candidatus Desulfatifera sulfidica</name>
    <dbReference type="NCBI Taxonomy" id="2841691"/>
    <lineage>
        <taxon>Bacteria</taxon>
        <taxon>Pseudomonadati</taxon>
        <taxon>Thermodesulfobacteriota</taxon>
        <taxon>Desulfobulbia</taxon>
        <taxon>Desulfobulbales</taxon>
        <taxon>Desulfobulbaceae</taxon>
        <taxon>Candidatus Desulfatifera</taxon>
    </lineage>
</organism>
<name>A0A8J6NC80_9BACT</name>
<keyword evidence="1" id="KW-0472">Membrane</keyword>
<evidence type="ECO:0000313" key="3">
    <source>
        <dbReference type="Proteomes" id="UP000599024"/>
    </source>
</evidence>
<keyword evidence="1" id="KW-1133">Transmembrane helix</keyword>
<dbReference type="AlphaFoldDB" id="A0A8J6NC80"/>
<keyword evidence="1" id="KW-0812">Transmembrane</keyword>